<dbReference type="FunFam" id="3.40.50.20:FF:000010">
    <property type="entry name" value="Propionyl-CoA carboxylase subunit alpha"/>
    <property type="match status" value="1"/>
</dbReference>
<dbReference type="Pfam" id="PF02682">
    <property type="entry name" value="CT_C_D"/>
    <property type="match status" value="1"/>
</dbReference>
<dbReference type="Pfam" id="PF00289">
    <property type="entry name" value="Biotin_carb_N"/>
    <property type="match status" value="1"/>
</dbReference>
<dbReference type="SUPFAM" id="SSF51230">
    <property type="entry name" value="Single hybrid motif"/>
    <property type="match status" value="1"/>
</dbReference>
<name>A0A2Z4RRJ1_PSEPU</name>
<dbReference type="InterPro" id="IPR029000">
    <property type="entry name" value="Cyclophilin-like_dom_sf"/>
</dbReference>
<evidence type="ECO:0000256" key="9">
    <source>
        <dbReference type="ARBA" id="ARBA00022840"/>
    </source>
</evidence>
<dbReference type="InterPro" id="IPR005479">
    <property type="entry name" value="CPAse_ATP-bd"/>
</dbReference>
<accession>A0A2Z4RRJ1</accession>
<dbReference type="InterPro" id="IPR003833">
    <property type="entry name" value="CT_C_D"/>
</dbReference>
<dbReference type="Gene3D" id="2.40.100.10">
    <property type="entry name" value="Cyclophilin-like"/>
    <property type="match status" value="2"/>
</dbReference>
<evidence type="ECO:0000259" key="14">
    <source>
        <dbReference type="PROSITE" id="PS50968"/>
    </source>
</evidence>
<dbReference type="InterPro" id="IPR014084">
    <property type="entry name" value="Urea_COase"/>
</dbReference>
<comment type="catalytic activity">
    <reaction evidence="12">
        <text>N(6)-biotinyl-L-lysyl-[protein] + hydrogencarbonate + ATP = N(6)-carboxybiotinyl-L-lysyl-[protein] + ADP + phosphate + H(+)</text>
        <dbReference type="Rhea" id="RHEA:13501"/>
        <dbReference type="Rhea" id="RHEA-COMP:10505"/>
        <dbReference type="Rhea" id="RHEA-COMP:10506"/>
        <dbReference type="ChEBI" id="CHEBI:15378"/>
        <dbReference type="ChEBI" id="CHEBI:17544"/>
        <dbReference type="ChEBI" id="CHEBI:30616"/>
        <dbReference type="ChEBI" id="CHEBI:43474"/>
        <dbReference type="ChEBI" id="CHEBI:83144"/>
        <dbReference type="ChEBI" id="CHEBI:83145"/>
        <dbReference type="ChEBI" id="CHEBI:456216"/>
        <dbReference type="EC" id="6.3.4.14"/>
    </reaction>
</comment>
<evidence type="ECO:0000256" key="3">
    <source>
        <dbReference type="ARBA" id="ARBA00004956"/>
    </source>
</evidence>
<evidence type="ECO:0000256" key="7">
    <source>
        <dbReference type="ARBA" id="ARBA00022741"/>
    </source>
</evidence>
<dbReference type="Gene3D" id="3.30.470.20">
    <property type="entry name" value="ATP-grasp fold, B domain"/>
    <property type="match status" value="1"/>
</dbReference>
<dbReference type="InterPro" id="IPR016185">
    <property type="entry name" value="PreATP-grasp_dom_sf"/>
</dbReference>
<dbReference type="GO" id="GO:0004075">
    <property type="term" value="F:biotin carboxylase activity"/>
    <property type="evidence" value="ECO:0007669"/>
    <property type="project" value="UniProtKB-EC"/>
</dbReference>
<dbReference type="InterPro" id="IPR011761">
    <property type="entry name" value="ATP-grasp"/>
</dbReference>
<evidence type="ECO:0000256" key="12">
    <source>
        <dbReference type="ARBA" id="ARBA00048600"/>
    </source>
</evidence>
<evidence type="ECO:0000256" key="1">
    <source>
        <dbReference type="ARBA" id="ARBA00001953"/>
    </source>
</evidence>
<comment type="cofactor">
    <cofactor evidence="1">
        <name>biotin</name>
        <dbReference type="ChEBI" id="CHEBI:57586"/>
    </cofactor>
</comment>
<evidence type="ECO:0000256" key="5">
    <source>
        <dbReference type="ARBA" id="ARBA00017242"/>
    </source>
</evidence>
<dbReference type="InterPro" id="IPR005482">
    <property type="entry name" value="Biotin_COase_C"/>
</dbReference>
<dbReference type="EMBL" id="CP029693">
    <property type="protein sequence ID" value="AWY43275.1"/>
    <property type="molecule type" value="Genomic_DNA"/>
</dbReference>
<dbReference type="InterPro" id="IPR011764">
    <property type="entry name" value="Biotin_carboxylation_dom"/>
</dbReference>
<dbReference type="PROSITE" id="PS50975">
    <property type="entry name" value="ATP_GRASP"/>
    <property type="match status" value="1"/>
</dbReference>
<evidence type="ECO:0000256" key="6">
    <source>
        <dbReference type="ARBA" id="ARBA00022598"/>
    </source>
</evidence>
<comment type="function">
    <text evidence="2">This protein is a component of the acetyl coenzyme A carboxylase complex; first, biotin carboxylase catalyzes the carboxylation of the carrier protein and then the transcarboxylase transfers the carboxyl group to form malonyl-CoA.</text>
</comment>
<dbReference type="SMART" id="SM00878">
    <property type="entry name" value="Biotin_carb_C"/>
    <property type="match status" value="1"/>
</dbReference>
<keyword evidence="9 13" id="KW-0067">ATP-binding</keyword>
<dbReference type="OrthoDB" id="9763189at2"/>
<dbReference type="PROSITE" id="PS50968">
    <property type="entry name" value="BIOTINYL_LIPOYL"/>
    <property type="match status" value="1"/>
</dbReference>
<dbReference type="RefSeq" id="WP_110966828.1">
    <property type="nucleotide sequence ID" value="NZ_CP029693.1"/>
</dbReference>
<dbReference type="Pfam" id="PF02786">
    <property type="entry name" value="CPSase_L_D2"/>
    <property type="match status" value="1"/>
</dbReference>
<dbReference type="InterPro" id="IPR050856">
    <property type="entry name" value="Biotin_carboxylase_complex"/>
</dbReference>
<keyword evidence="6 17" id="KW-0436">Ligase</keyword>
<protein>
    <recommendedName>
        <fullName evidence="5">Biotin carboxylase</fullName>
    </recommendedName>
    <alternativeName>
        <fullName evidence="11">Acetyl-coenzyme A carboxylase biotin carboxylase subunit A</fullName>
    </alternativeName>
</protein>
<feature type="domain" description="Biotin carboxylation" evidence="16">
    <location>
        <begin position="1"/>
        <end position="450"/>
    </location>
</feature>
<feature type="domain" description="Lipoyl-binding" evidence="14">
    <location>
        <begin position="1133"/>
        <end position="1213"/>
    </location>
</feature>
<evidence type="ECO:0000259" key="16">
    <source>
        <dbReference type="PROSITE" id="PS50979"/>
    </source>
</evidence>
<proteinExistence type="predicted"/>
<keyword evidence="7 13" id="KW-0547">Nucleotide-binding</keyword>
<dbReference type="PROSITE" id="PS00866">
    <property type="entry name" value="CPSASE_1"/>
    <property type="match status" value="1"/>
</dbReference>
<dbReference type="GO" id="GO:0005524">
    <property type="term" value="F:ATP binding"/>
    <property type="evidence" value="ECO:0007669"/>
    <property type="project" value="UniProtKB-UniRule"/>
</dbReference>
<dbReference type="Pfam" id="PF02785">
    <property type="entry name" value="Biotin_carb_C"/>
    <property type="match status" value="1"/>
</dbReference>
<dbReference type="InterPro" id="IPR003778">
    <property type="entry name" value="CT_A_B"/>
</dbReference>
<dbReference type="Gene3D" id="2.40.50.100">
    <property type="match status" value="1"/>
</dbReference>
<dbReference type="SMART" id="SM00797">
    <property type="entry name" value="AHS2"/>
    <property type="match status" value="1"/>
</dbReference>
<dbReference type="SUPFAM" id="SSF56059">
    <property type="entry name" value="Glutathione synthetase ATP-binding domain-like"/>
    <property type="match status" value="1"/>
</dbReference>
<gene>
    <name evidence="17" type="primary">uca</name>
    <name evidence="17" type="ORF">DKY63_26500</name>
</gene>
<dbReference type="PROSITE" id="PS50979">
    <property type="entry name" value="BC"/>
    <property type="match status" value="1"/>
</dbReference>
<dbReference type="NCBIfam" id="TIGR00724">
    <property type="entry name" value="urea_amlyse_rel"/>
    <property type="match status" value="1"/>
</dbReference>
<dbReference type="PANTHER" id="PTHR18866:SF128">
    <property type="entry name" value="UREA AMIDOLYASE"/>
    <property type="match status" value="1"/>
</dbReference>
<evidence type="ECO:0000313" key="18">
    <source>
        <dbReference type="Proteomes" id="UP000250299"/>
    </source>
</evidence>
<dbReference type="InterPro" id="IPR011054">
    <property type="entry name" value="Rudment_hybrid_motif"/>
</dbReference>
<dbReference type="SMART" id="SM00796">
    <property type="entry name" value="AHS1"/>
    <property type="match status" value="1"/>
</dbReference>
<dbReference type="GO" id="GO:0016787">
    <property type="term" value="F:hydrolase activity"/>
    <property type="evidence" value="ECO:0007669"/>
    <property type="project" value="UniProtKB-KW"/>
</dbReference>
<dbReference type="SUPFAM" id="SSF51246">
    <property type="entry name" value="Rudiment single hybrid motif"/>
    <property type="match status" value="1"/>
</dbReference>
<evidence type="ECO:0000256" key="4">
    <source>
        <dbReference type="ARBA" id="ARBA00011750"/>
    </source>
</evidence>
<dbReference type="Pfam" id="PF02626">
    <property type="entry name" value="CT_A_B"/>
    <property type="match status" value="1"/>
</dbReference>
<feature type="domain" description="ATP-grasp" evidence="15">
    <location>
        <begin position="120"/>
        <end position="317"/>
    </location>
</feature>
<evidence type="ECO:0000256" key="13">
    <source>
        <dbReference type="PROSITE-ProRule" id="PRU00409"/>
    </source>
</evidence>
<evidence type="ECO:0000313" key="17">
    <source>
        <dbReference type="EMBL" id="AWY43275.1"/>
    </source>
</evidence>
<evidence type="ECO:0000256" key="8">
    <source>
        <dbReference type="ARBA" id="ARBA00022801"/>
    </source>
</evidence>
<sequence>MFEKVLIANRGAIACRILRTLRELQVPGVAVYSEADAASLHILQADEAHSLGEGAAAGTYLAVEKILAIAKASGATAIHPGYGFLSENAAFAQACEAAGIAFIGPTPEQLRVFGLKHTARALARQHDVPMLEGTELLDSLETALLAGEQVGYPVMLKSTAGGGGIGMRVCRDAAELSESFEAVKRLGQNNFSDAGVFIEKYIQRARHLEVQVFGDGQGEVIALGVRDCSVQRRNQKVLEETPAPNLPEGMADELCAAAIKLAKAVNYRSAGTVEFVFDSDDQRFYFLEVNTRLQVEHGVTEQVWGVDLVRWMIELAAGDLPPLNVLSQGLKADGHAIQARLYAEDPGRDFQPSPGLLTAVNFPAADGKHLRIDTWVEAGCEIPPYFDPMIAKVISWAPTREAARADLHQALGDSLLYGVETNRDYLRQILLDAPFASGQPWTRCLENLIYQSNTFEVLSAGTQTSVQDYPGRLGYWAVGVPPSGPMDSRALRLGNLLLGNEEGAAALEITMSGPMLRFNCAAVVAVTGAAIPLTLNGGTVAMNTALLIPAGATLSLGTIAGAGARSYLCLRGGLQVPDYLGSKSTFTLGQFGGHGGRALRTGDVLHVPALNDRSNGAQLAEHQVSELPAVRHIRVIYGPHGAPEYFTENYIGTFFATQWEVHFNSSRTGVRLIGPKPEWVRADGGEAGLHPSNIHDNPYAIGAVDFTGDMPVILGPDGPSLGGFVCPVTVIEADLWQLGQLKAGDKVQFHPVDLKTARHLALKWTTPCRSEPARDEGFTSDITVTDTPQSRAGSLLQGLVSPVVLDIGQDDTRLVARLSGDTHLLLEIGAPELDLVLRFRAHALMQALEGKNLHGVIDLTPGIRSLQLHYQPEQLPLADLLGIVAGEWDAVCAANDLQVPSRIVHLPLSWDDPACQLAIEKYMTTVRKDAPWCPSNLEFIRRINDLRNLDEVQRTVFDASYLVMGLGDVYLGAPVATPLDPRHRLVTTKYNPARTWTAENSVGIGGAYMCVYGMEGPGGYQFVGRTLQMWNRYREVAAFDGKPWLLRFFDQIRFYPVSADELLRIRRDFPLGRFDLDIEHSQLNLADYQAFLAQEAQTIAAFREQQQGAFNAERERWIASGQAHFESEEAATQTSEDAPLAVGEMSVDSHIAGNLWQVQVDIGSRVEAGDVLVILESMKMEIPVLAPTAGVVREIRVQPGSAVRAGQRVVVLALD</sequence>
<dbReference type="CDD" id="cd06850">
    <property type="entry name" value="biotinyl_domain"/>
    <property type="match status" value="1"/>
</dbReference>
<dbReference type="Proteomes" id="UP000250299">
    <property type="component" value="Chromosome"/>
</dbReference>
<evidence type="ECO:0000256" key="11">
    <source>
        <dbReference type="ARBA" id="ARBA00033786"/>
    </source>
</evidence>
<evidence type="ECO:0000256" key="2">
    <source>
        <dbReference type="ARBA" id="ARBA00003761"/>
    </source>
</evidence>
<dbReference type="PROSITE" id="PS00867">
    <property type="entry name" value="CPSASE_2"/>
    <property type="match status" value="1"/>
</dbReference>
<comment type="subunit">
    <text evidence="4">Acetyl-CoA carboxylase is a heterohexamer of biotin carboxyl carrier protein, biotin carboxylase and the two subunits of carboxyl transferase in a 2:2 complex.</text>
</comment>
<evidence type="ECO:0000256" key="10">
    <source>
        <dbReference type="ARBA" id="ARBA00023267"/>
    </source>
</evidence>
<dbReference type="GO" id="GO:0046872">
    <property type="term" value="F:metal ion binding"/>
    <property type="evidence" value="ECO:0007669"/>
    <property type="project" value="InterPro"/>
</dbReference>
<dbReference type="Gene3D" id="3.30.1360.40">
    <property type="match status" value="1"/>
</dbReference>
<comment type="pathway">
    <text evidence="3">Lipid metabolism; malonyl-CoA biosynthesis; malonyl-CoA from acetyl-CoA: step 1/1.</text>
</comment>
<dbReference type="InterPro" id="IPR000089">
    <property type="entry name" value="Biotin_lipoyl"/>
</dbReference>
<organism evidence="17 18">
    <name type="scientific">Pseudomonas putida</name>
    <name type="common">Arthrobacter siderocapsulatus</name>
    <dbReference type="NCBI Taxonomy" id="303"/>
    <lineage>
        <taxon>Bacteria</taxon>
        <taxon>Pseudomonadati</taxon>
        <taxon>Pseudomonadota</taxon>
        <taxon>Gammaproteobacteria</taxon>
        <taxon>Pseudomonadales</taxon>
        <taxon>Pseudomonadaceae</taxon>
        <taxon>Pseudomonas</taxon>
    </lineage>
</organism>
<keyword evidence="8" id="KW-0378">Hydrolase</keyword>
<keyword evidence="10" id="KW-0092">Biotin</keyword>
<dbReference type="AlphaFoldDB" id="A0A2Z4RRJ1"/>
<reference evidence="17 18" key="1">
    <citation type="submission" date="2018-05" db="EMBL/GenBank/DDBJ databases">
        <title>Whole genome sequence of Pseudomonas putida JBC17.</title>
        <authorList>
            <person name="Lee Y.H."/>
            <person name="David K."/>
        </authorList>
    </citation>
    <scope>NUCLEOTIDE SEQUENCE [LARGE SCALE GENOMIC DNA]</scope>
    <source>
        <strain evidence="17 18">JBC17</strain>
    </source>
</reference>
<dbReference type="NCBIfam" id="TIGR02712">
    <property type="entry name" value="urea_carbox"/>
    <property type="match status" value="1"/>
</dbReference>
<dbReference type="SUPFAM" id="SSF52440">
    <property type="entry name" value="PreATP-grasp domain"/>
    <property type="match status" value="1"/>
</dbReference>
<dbReference type="InterPro" id="IPR011053">
    <property type="entry name" value="Single_hybrid_motif"/>
</dbReference>
<dbReference type="SUPFAM" id="SSF50891">
    <property type="entry name" value="Cyclophilin-like"/>
    <property type="match status" value="2"/>
</dbReference>
<dbReference type="Pfam" id="PF00364">
    <property type="entry name" value="Biotin_lipoyl"/>
    <property type="match status" value="1"/>
</dbReference>
<dbReference type="InterPro" id="IPR005481">
    <property type="entry name" value="BC-like_N"/>
</dbReference>
<evidence type="ECO:0000259" key="15">
    <source>
        <dbReference type="PROSITE" id="PS50975"/>
    </source>
</evidence>
<dbReference type="PANTHER" id="PTHR18866">
    <property type="entry name" value="CARBOXYLASE:PYRUVATE/ACETYL-COA/PROPIONYL-COA CARBOXYLASE"/>
    <property type="match status" value="1"/>
</dbReference>
<dbReference type="SUPFAM" id="SSF160467">
    <property type="entry name" value="PH0987 N-terminal domain-like"/>
    <property type="match status" value="1"/>
</dbReference>